<dbReference type="Pfam" id="PF00082">
    <property type="entry name" value="Peptidase_S8"/>
    <property type="match status" value="1"/>
</dbReference>
<keyword evidence="8 14" id="KW-0378">Hydrolase</keyword>
<evidence type="ECO:0000256" key="6">
    <source>
        <dbReference type="ARBA" id="ARBA00022692"/>
    </source>
</evidence>
<evidence type="ECO:0000256" key="5">
    <source>
        <dbReference type="ARBA" id="ARBA00022670"/>
    </source>
</evidence>
<evidence type="ECO:0000259" key="18">
    <source>
        <dbReference type="Pfam" id="PF01694"/>
    </source>
</evidence>
<feature type="domain" description="Membrane-bound transcription factor site-1 protease-like N-terminal" evidence="19">
    <location>
        <begin position="356"/>
        <end position="431"/>
    </location>
</feature>
<name>A0A7J7PAL0_9MAGN</name>
<protein>
    <recommendedName>
        <fullName evidence="24">Peptidase S8/S53 domain-containing protein</fullName>
    </recommendedName>
</protein>
<sequence length="1352" mass="151595">MGSSQLCNLLTFKTSPSPIVFKTSHNLLQQPLLLKFPPISVSLKSVIRLINSDKSRNKVALFSTARYRHVCKMGDSDMISQLELGKSEEKRKPDKRVNGIFWIILLNLGIFAADHLFHVQNHLSSNLFFLYIFGKLVEEEEGNFALWTSYILTGAGANLVSWLVLPSNAVSVGASGAVFGLFAISVLVKISWDWRKILEVLILGQFVIEKVMEAAQASAGLSSSFGGNLAMQSVNHIAHLSGALIGVALVWLLSKVSSPPDQETSNLSRKSDKFNSISRQNPRNCNNDAMIVSRFALFVALISIFLLHYRRPPPSIDDNNNNNNNNNSNNRHPPGGVRKVRNETLDEAEPVIEQVSKSNYIVRFLNYKKEEDHRIYLQENFKLMGGWSWIERRNSASSFPTDFGVVSIENEVKSLAMKELEKLGLVKDVSVDLSYSRSLFKKDHSKCGSFVDGKKRKGKIFTSMSIDDGHYDSAHVNSTINWKRKLAMQRSQITSMFGAEKLWRKGYTGTKVKMAIFDTGIRADHPHFRNIKERTNWTTEDALNDSLGHGTFVAGVIASEDEECLGFAPDTEIYAFRVFTDAQVSYTSWFLDAFNYAMATHMDVLNLSIGGPDYLDLPFVEKVWELTANNIIMVSAIGNDGPLYGTLNNPADQSDVIGVGGIDYNDRIASFSSRGMSTWEMPHGYGRVKPDIVAYGREIMGSKISTGCKSLSGTSVASPVVAGVVCLLVSVIPENKRKDILNPASVKQALVEGAAKLSGPNMYEQGAGRVDLLESYEILKRYRPRASIFPSVLDYTDHPYSWPFSRQPLYAGAMPVMFNATILNGMGLIGYVEGQPTWHPNNDEGNLLSIHFSYSKIIWPWTGYLALHMQIKDEGAQFSGLIEGNVTVNIFSPPPPGEKGQRRTSTCVLQLKLKVVPTPPRAKRILWDQYHSIKYPPGYIPRDSLEVRNDILDWHGDHLHTNFHVMFNMLRDSGYYVETLGSPLTCFDARQYGTLLMVDLEDEYFEEEIEKLRDDILNAGLGLVVFAEWYNVDTMVKMRFYDDNTRSLWTPITGGANIPALNDLLSSFGIAFGDKILNGDFFIDGEQSRYASGTDIVKFPEGGFVHSFPFLDSSESGATQNVLQTSGLMKADSPVLGLVEFGDGRISVYGDSNCLDSSHMVTNCFWLLKKILDFTSGNIRDPVLFSDSVRQKEPLYRDDDQLPSRRTDVNFSAYSAVLGKELICRSDSRYEIWGTKGYILQLIGRNRRLPGFPSIDLGRGWNPTMESSRFGHDGSPKKNGRNSFTTSGRYSDTMDFLGLLKRDEFDMQVLLASQWFIPIIVTVFGVFLFVSFWRLRKKQRWRRRGSTGRFSA</sequence>
<dbReference type="PANTHER" id="PTHR43806">
    <property type="entry name" value="PEPTIDASE S8"/>
    <property type="match status" value="1"/>
</dbReference>
<feature type="domain" description="MBTPS1 fourth" evidence="20">
    <location>
        <begin position="919"/>
        <end position="1190"/>
    </location>
</feature>
<dbReference type="InterPro" id="IPR057060">
    <property type="entry name" value="MBTPS1_3rd"/>
</dbReference>
<dbReference type="InterPro" id="IPR055143">
    <property type="entry name" value="MBTP1_N"/>
</dbReference>
<dbReference type="GO" id="GO:0006508">
    <property type="term" value="P:proteolysis"/>
    <property type="evidence" value="ECO:0007669"/>
    <property type="project" value="UniProtKB-KW"/>
</dbReference>
<keyword evidence="10 16" id="KW-1133">Transmembrane helix</keyword>
<comment type="caution">
    <text evidence="22">The sequence shown here is derived from an EMBL/GenBank/DDBJ whole genome shotgun (WGS) entry which is preliminary data.</text>
</comment>
<accession>A0A7J7PAL0</accession>
<feature type="transmembrane region" description="Helical" evidence="16">
    <location>
        <begin position="172"/>
        <end position="192"/>
    </location>
</feature>
<evidence type="ECO:0000256" key="2">
    <source>
        <dbReference type="ARBA" id="ARBA00004194"/>
    </source>
</evidence>
<feature type="active site" description="Charge relay system" evidence="14">
    <location>
        <position position="549"/>
    </location>
</feature>
<evidence type="ECO:0000256" key="9">
    <source>
        <dbReference type="ARBA" id="ARBA00022825"/>
    </source>
</evidence>
<dbReference type="PANTHER" id="PTHR43806:SF7">
    <property type="entry name" value="MEMBRANE-BOUND TRANSCRIPTION FACTOR SITE-1 PROTEASE"/>
    <property type="match status" value="1"/>
</dbReference>
<dbReference type="Gene3D" id="1.20.1540.10">
    <property type="entry name" value="Rhomboid-like"/>
    <property type="match status" value="1"/>
</dbReference>
<dbReference type="PROSITE" id="PS00138">
    <property type="entry name" value="SUBTILASE_SER"/>
    <property type="match status" value="1"/>
</dbReference>
<evidence type="ECO:0000256" key="7">
    <source>
        <dbReference type="ARBA" id="ARBA00022729"/>
    </source>
</evidence>
<keyword evidence="11" id="KW-0333">Golgi apparatus</keyword>
<keyword evidence="13" id="KW-0325">Glycoprotein</keyword>
<organism evidence="22 23">
    <name type="scientific">Kingdonia uniflora</name>
    <dbReference type="NCBI Taxonomy" id="39325"/>
    <lineage>
        <taxon>Eukaryota</taxon>
        <taxon>Viridiplantae</taxon>
        <taxon>Streptophyta</taxon>
        <taxon>Embryophyta</taxon>
        <taxon>Tracheophyta</taxon>
        <taxon>Spermatophyta</taxon>
        <taxon>Magnoliopsida</taxon>
        <taxon>Ranunculales</taxon>
        <taxon>Circaeasteraceae</taxon>
        <taxon>Kingdonia</taxon>
    </lineage>
</organism>
<dbReference type="Pfam" id="PF23094">
    <property type="entry name" value="MBTPS1_3rd"/>
    <property type="match status" value="1"/>
</dbReference>
<evidence type="ECO:0000313" key="22">
    <source>
        <dbReference type="EMBL" id="KAF6176370.1"/>
    </source>
</evidence>
<dbReference type="Pfam" id="PF23090">
    <property type="entry name" value="MBTPS1_4th"/>
    <property type="match status" value="1"/>
</dbReference>
<dbReference type="FunFam" id="3.40.50.200:FF:000011">
    <property type="entry name" value="subtilisin-like protease SBT6.1"/>
    <property type="match status" value="1"/>
</dbReference>
<dbReference type="InterPro" id="IPR036852">
    <property type="entry name" value="Peptidase_S8/S53_dom_sf"/>
</dbReference>
<evidence type="ECO:0000256" key="8">
    <source>
        <dbReference type="ARBA" id="ARBA00022801"/>
    </source>
</evidence>
<dbReference type="SUPFAM" id="SSF144091">
    <property type="entry name" value="Rhomboid-like"/>
    <property type="match status" value="1"/>
</dbReference>
<evidence type="ECO:0000256" key="13">
    <source>
        <dbReference type="ARBA" id="ARBA00023180"/>
    </source>
</evidence>
<dbReference type="InterPro" id="IPR050131">
    <property type="entry name" value="Peptidase_S8_subtilisin-like"/>
</dbReference>
<dbReference type="SUPFAM" id="SSF52743">
    <property type="entry name" value="Subtilisin-like"/>
    <property type="match status" value="1"/>
</dbReference>
<dbReference type="InterPro" id="IPR022764">
    <property type="entry name" value="Peptidase_S54_rhomboid_dom"/>
</dbReference>
<dbReference type="OrthoDB" id="1740355at2759"/>
<evidence type="ECO:0000259" key="17">
    <source>
        <dbReference type="Pfam" id="PF00082"/>
    </source>
</evidence>
<feature type="active site" description="Charge relay system" evidence="14">
    <location>
        <position position="518"/>
    </location>
</feature>
<dbReference type="FunFam" id="1.20.1540.10:FF:000013">
    <property type="entry name" value="Rhomboid protease aarA"/>
    <property type="match status" value="1"/>
</dbReference>
<feature type="transmembrane region" description="Helical" evidence="16">
    <location>
        <begin position="289"/>
        <end position="309"/>
    </location>
</feature>
<dbReference type="InterPro" id="IPR035952">
    <property type="entry name" value="Rhomboid-like_sf"/>
</dbReference>
<dbReference type="InterPro" id="IPR023828">
    <property type="entry name" value="Peptidase_S8_Ser-AS"/>
</dbReference>
<dbReference type="Gene3D" id="3.40.50.200">
    <property type="entry name" value="Peptidase S8/S53 domain"/>
    <property type="match status" value="1"/>
</dbReference>
<dbReference type="EMBL" id="JACGCM010000115">
    <property type="protein sequence ID" value="KAF6176370.1"/>
    <property type="molecule type" value="Genomic_DNA"/>
</dbReference>
<feature type="transmembrane region" description="Helical" evidence="16">
    <location>
        <begin position="144"/>
        <end position="165"/>
    </location>
</feature>
<evidence type="ECO:0000259" key="21">
    <source>
        <dbReference type="Pfam" id="PF23094"/>
    </source>
</evidence>
<dbReference type="GO" id="GO:0004252">
    <property type="term" value="F:serine-type endopeptidase activity"/>
    <property type="evidence" value="ECO:0007669"/>
    <property type="project" value="UniProtKB-UniRule"/>
</dbReference>
<feature type="region of interest" description="Disordered" evidence="15">
    <location>
        <begin position="316"/>
        <end position="338"/>
    </location>
</feature>
<comment type="similarity">
    <text evidence="3">Belongs to the peptidase S54 family.</text>
</comment>
<dbReference type="InterPro" id="IPR057032">
    <property type="entry name" value="MBTPS1_4th"/>
</dbReference>
<evidence type="ECO:0000256" key="15">
    <source>
        <dbReference type="SAM" id="MobiDB-lite"/>
    </source>
</evidence>
<feature type="compositionally biased region" description="Low complexity" evidence="15">
    <location>
        <begin position="319"/>
        <end position="330"/>
    </location>
</feature>
<feature type="domain" description="Peptidase S54 rhomboid" evidence="18">
    <location>
        <begin position="121"/>
        <end position="255"/>
    </location>
</feature>
<feature type="transmembrane region" description="Helical" evidence="16">
    <location>
        <begin position="236"/>
        <end position="253"/>
    </location>
</feature>
<gene>
    <name evidence="22" type="ORF">GIB67_011159</name>
</gene>
<dbReference type="InterPro" id="IPR000209">
    <property type="entry name" value="Peptidase_S8/S53_dom"/>
</dbReference>
<evidence type="ECO:0000256" key="10">
    <source>
        <dbReference type="ARBA" id="ARBA00022989"/>
    </source>
</evidence>
<keyword evidence="5 14" id="KW-0645">Protease</keyword>
<dbReference type="CDD" id="cd07479">
    <property type="entry name" value="Peptidases_S8_SKI-1_like"/>
    <property type="match status" value="1"/>
</dbReference>
<dbReference type="InterPro" id="IPR022398">
    <property type="entry name" value="Peptidase_S8_His-AS"/>
</dbReference>
<dbReference type="PROSITE" id="PS51892">
    <property type="entry name" value="SUBTILASE"/>
    <property type="match status" value="1"/>
</dbReference>
<evidence type="ECO:0000256" key="16">
    <source>
        <dbReference type="SAM" id="Phobius"/>
    </source>
</evidence>
<evidence type="ECO:0000259" key="20">
    <source>
        <dbReference type="Pfam" id="PF23090"/>
    </source>
</evidence>
<keyword evidence="6 16" id="KW-0812">Transmembrane</keyword>
<keyword evidence="7" id="KW-0732">Signal</keyword>
<evidence type="ECO:0000256" key="1">
    <source>
        <dbReference type="ARBA" id="ARBA00004141"/>
    </source>
</evidence>
<proteinExistence type="inferred from homology"/>
<dbReference type="Proteomes" id="UP000541444">
    <property type="component" value="Unassembled WGS sequence"/>
</dbReference>
<dbReference type="InterPro" id="IPR034185">
    <property type="entry name" value="Site-1_peptidase_cat_dom"/>
</dbReference>
<evidence type="ECO:0000256" key="14">
    <source>
        <dbReference type="PROSITE-ProRule" id="PRU01240"/>
    </source>
</evidence>
<keyword evidence="12 16" id="KW-0472">Membrane</keyword>
<dbReference type="InterPro" id="IPR015500">
    <property type="entry name" value="Peptidase_S8_subtilisin-rel"/>
</dbReference>
<keyword evidence="23" id="KW-1185">Reference proteome</keyword>
<evidence type="ECO:0008006" key="24">
    <source>
        <dbReference type="Google" id="ProtNLM"/>
    </source>
</evidence>
<dbReference type="PRINTS" id="PR00723">
    <property type="entry name" value="SUBTILISIN"/>
</dbReference>
<feature type="transmembrane region" description="Helical" evidence="16">
    <location>
        <begin position="1315"/>
        <end position="1335"/>
    </location>
</feature>
<feature type="region of interest" description="Disordered" evidence="15">
    <location>
        <begin position="258"/>
        <end position="280"/>
    </location>
</feature>
<feature type="transmembrane region" description="Helical" evidence="16">
    <location>
        <begin position="99"/>
        <end position="117"/>
    </location>
</feature>
<feature type="domain" description="Peptidase S8/S53" evidence="17">
    <location>
        <begin position="509"/>
        <end position="761"/>
    </location>
</feature>
<evidence type="ECO:0000259" key="19">
    <source>
        <dbReference type="Pfam" id="PF23001"/>
    </source>
</evidence>
<evidence type="ECO:0000256" key="12">
    <source>
        <dbReference type="ARBA" id="ARBA00023136"/>
    </source>
</evidence>
<dbReference type="Pfam" id="PF01694">
    <property type="entry name" value="Rhomboid"/>
    <property type="match status" value="1"/>
</dbReference>
<comment type="subcellular location">
    <subcellularLocation>
        <location evidence="2">Golgi apparatus membrane</location>
        <topology evidence="2">Single-pass membrane protein</topology>
    </subcellularLocation>
    <subcellularLocation>
        <location evidence="1">Membrane</location>
        <topology evidence="1">Multi-pass membrane protein</topology>
    </subcellularLocation>
</comment>
<comment type="similarity">
    <text evidence="4 14">Belongs to the peptidase S8 family.</text>
</comment>
<dbReference type="GO" id="GO:0000139">
    <property type="term" value="C:Golgi membrane"/>
    <property type="evidence" value="ECO:0007669"/>
    <property type="project" value="UniProtKB-SubCell"/>
</dbReference>
<evidence type="ECO:0000256" key="4">
    <source>
        <dbReference type="ARBA" id="ARBA00011073"/>
    </source>
</evidence>
<dbReference type="Pfam" id="PF23001">
    <property type="entry name" value="MBTP1_N"/>
    <property type="match status" value="1"/>
</dbReference>
<evidence type="ECO:0000256" key="3">
    <source>
        <dbReference type="ARBA" id="ARBA00009045"/>
    </source>
</evidence>
<keyword evidence="9 14" id="KW-0720">Serine protease</keyword>
<feature type="active site" description="Charge relay system" evidence="14">
    <location>
        <position position="715"/>
    </location>
</feature>
<reference evidence="22 23" key="1">
    <citation type="journal article" date="2020" name="IScience">
        <title>Genome Sequencing of the Endangered Kingdonia uniflora (Circaeasteraceae, Ranunculales) Reveals Potential Mechanisms of Evolutionary Specialization.</title>
        <authorList>
            <person name="Sun Y."/>
            <person name="Deng T."/>
            <person name="Zhang A."/>
            <person name="Moore M.J."/>
            <person name="Landis J.B."/>
            <person name="Lin N."/>
            <person name="Zhang H."/>
            <person name="Zhang X."/>
            <person name="Huang J."/>
            <person name="Zhang X."/>
            <person name="Sun H."/>
            <person name="Wang H."/>
        </authorList>
    </citation>
    <scope>NUCLEOTIDE SEQUENCE [LARGE SCALE GENOMIC DNA]</scope>
    <source>
        <strain evidence="22">TB1705</strain>
        <tissue evidence="22">Leaf</tissue>
    </source>
</reference>
<evidence type="ECO:0000313" key="23">
    <source>
        <dbReference type="Proteomes" id="UP000541444"/>
    </source>
</evidence>
<dbReference type="PROSITE" id="PS00137">
    <property type="entry name" value="SUBTILASE_HIS"/>
    <property type="match status" value="1"/>
</dbReference>
<evidence type="ECO:0000256" key="11">
    <source>
        <dbReference type="ARBA" id="ARBA00023034"/>
    </source>
</evidence>
<feature type="domain" description="MBTPS1 third" evidence="21">
    <location>
        <begin position="789"/>
        <end position="918"/>
    </location>
</feature>